<keyword evidence="1" id="KW-0472">Membrane</keyword>
<organism evidence="2 3">
    <name type="scientific">Thermoclostridium caenicola</name>
    <dbReference type="NCBI Taxonomy" id="659425"/>
    <lineage>
        <taxon>Bacteria</taxon>
        <taxon>Bacillati</taxon>
        <taxon>Bacillota</taxon>
        <taxon>Clostridia</taxon>
        <taxon>Eubacteriales</taxon>
        <taxon>Oscillospiraceae</taxon>
        <taxon>Thermoclostridium</taxon>
    </lineage>
</organism>
<keyword evidence="3" id="KW-1185">Reference proteome</keyword>
<keyword evidence="1" id="KW-1133">Transmembrane helix</keyword>
<proteinExistence type="predicted"/>
<keyword evidence="1" id="KW-0812">Transmembrane</keyword>
<evidence type="ECO:0000313" key="2">
    <source>
        <dbReference type="EMBL" id="SHI43358.1"/>
    </source>
</evidence>
<dbReference type="RefSeq" id="WP_149677466.1">
    <property type="nucleotide sequence ID" value="NZ_DAONMB010000028.1"/>
</dbReference>
<dbReference type="EMBL" id="FQZP01000002">
    <property type="protein sequence ID" value="SHI43358.1"/>
    <property type="molecule type" value="Genomic_DNA"/>
</dbReference>
<name>A0A1M6B422_9FIRM</name>
<gene>
    <name evidence="2" type="ORF">SAMN05444373_100258</name>
</gene>
<evidence type="ECO:0008006" key="4">
    <source>
        <dbReference type="Google" id="ProtNLM"/>
    </source>
</evidence>
<evidence type="ECO:0000256" key="1">
    <source>
        <dbReference type="SAM" id="Phobius"/>
    </source>
</evidence>
<protein>
    <recommendedName>
        <fullName evidence="4">DUF4363 family protein</fullName>
    </recommendedName>
</protein>
<dbReference type="InterPro" id="IPR025373">
    <property type="entry name" value="DUF4363"/>
</dbReference>
<sequence>MKKAVFYMAMFLMLSVFLSSCTLFIGSIDKKNGFSEHLDAMENHIRDNNWEKALVEREEAFKVWQRIKPLLQLDVDHDYVNDIEDYFVMLGAYLETQNKSQALAMVYLIRETWDNLSVM</sequence>
<dbReference type="AlphaFoldDB" id="A0A1M6B422"/>
<dbReference type="PROSITE" id="PS51257">
    <property type="entry name" value="PROKAR_LIPOPROTEIN"/>
    <property type="match status" value="1"/>
</dbReference>
<evidence type="ECO:0000313" key="3">
    <source>
        <dbReference type="Proteomes" id="UP000324781"/>
    </source>
</evidence>
<dbReference type="Proteomes" id="UP000324781">
    <property type="component" value="Unassembled WGS sequence"/>
</dbReference>
<feature type="transmembrane region" description="Helical" evidence="1">
    <location>
        <begin position="6"/>
        <end position="25"/>
    </location>
</feature>
<dbReference type="OrthoDB" id="3034917at2"/>
<accession>A0A1M6B422</accession>
<reference evidence="2 3" key="1">
    <citation type="submission" date="2016-11" db="EMBL/GenBank/DDBJ databases">
        <authorList>
            <person name="Varghese N."/>
            <person name="Submissions S."/>
        </authorList>
    </citation>
    <scope>NUCLEOTIDE SEQUENCE [LARGE SCALE GENOMIC DNA]</scope>
    <source>
        <strain evidence="2 3">DSM 19027</strain>
    </source>
</reference>
<dbReference type="Pfam" id="PF14276">
    <property type="entry name" value="DUF4363"/>
    <property type="match status" value="1"/>
</dbReference>